<keyword evidence="3" id="KW-1185">Reference proteome</keyword>
<accession>A0AAQ3WYU2</accession>
<dbReference type="Pfam" id="PF10539">
    <property type="entry name" value="Dev_Cell_Death"/>
    <property type="match status" value="1"/>
</dbReference>
<proteinExistence type="predicted"/>
<organism evidence="2 3">
    <name type="scientific">Paspalum notatum var. saurae</name>
    <dbReference type="NCBI Taxonomy" id="547442"/>
    <lineage>
        <taxon>Eukaryota</taxon>
        <taxon>Viridiplantae</taxon>
        <taxon>Streptophyta</taxon>
        <taxon>Embryophyta</taxon>
        <taxon>Tracheophyta</taxon>
        <taxon>Spermatophyta</taxon>
        <taxon>Magnoliopsida</taxon>
        <taxon>Liliopsida</taxon>
        <taxon>Poales</taxon>
        <taxon>Poaceae</taxon>
        <taxon>PACMAD clade</taxon>
        <taxon>Panicoideae</taxon>
        <taxon>Andropogonodae</taxon>
        <taxon>Paspaleae</taxon>
        <taxon>Paspalinae</taxon>
        <taxon>Paspalum</taxon>
    </lineage>
</organism>
<dbReference type="GO" id="GO:0034976">
    <property type="term" value="P:response to endoplasmic reticulum stress"/>
    <property type="evidence" value="ECO:0007669"/>
    <property type="project" value="InterPro"/>
</dbReference>
<dbReference type="EMBL" id="CP144750">
    <property type="protein sequence ID" value="WVZ79362.1"/>
    <property type="molecule type" value="Genomic_DNA"/>
</dbReference>
<dbReference type="SMART" id="SM00767">
    <property type="entry name" value="DCD"/>
    <property type="match status" value="1"/>
</dbReference>
<evidence type="ECO:0000259" key="1">
    <source>
        <dbReference type="PROSITE" id="PS51222"/>
    </source>
</evidence>
<evidence type="ECO:0000313" key="3">
    <source>
        <dbReference type="Proteomes" id="UP001341281"/>
    </source>
</evidence>
<feature type="domain" description="DCD" evidence="1">
    <location>
        <begin position="17"/>
        <end position="147"/>
    </location>
</feature>
<dbReference type="PANTHER" id="PTHR46034:SF38">
    <property type="entry name" value="OS09G0563700 PROTEIN"/>
    <property type="match status" value="1"/>
</dbReference>
<dbReference type="AlphaFoldDB" id="A0AAQ3WYU2"/>
<dbReference type="PANTHER" id="PTHR46034">
    <property type="match status" value="1"/>
</dbReference>
<dbReference type="PROSITE" id="PS51222">
    <property type="entry name" value="DCD"/>
    <property type="match status" value="1"/>
</dbReference>
<protein>
    <recommendedName>
        <fullName evidence="1">DCD domain-containing protein</fullName>
    </recommendedName>
</protein>
<dbReference type="InterPro" id="IPR013989">
    <property type="entry name" value="Dev_and_cell_death_domain"/>
</dbReference>
<dbReference type="Proteomes" id="UP001341281">
    <property type="component" value="Chromosome 06"/>
</dbReference>
<name>A0AAQ3WYU2_PASNO</name>
<reference evidence="2 3" key="1">
    <citation type="submission" date="2024-02" db="EMBL/GenBank/DDBJ databases">
        <title>High-quality chromosome-scale genome assembly of Pensacola bahiagrass (Paspalum notatum Flugge var. saurae).</title>
        <authorList>
            <person name="Vega J.M."/>
            <person name="Podio M."/>
            <person name="Orjuela J."/>
            <person name="Siena L.A."/>
            <person name="Pessino S.C."/>
            <person name="Combes M.C."/>
            <person name="Mariac C."/>
            <person name="Albertini E."/>
            <person name="Pupilli F."/>
            <person name="Ortiz J.P.A."/>
            <person name="Leblanc O."/>
        </authorList>
    </citation>
    <scope>NUCLEOTIDE SEQUENCE [LARGE SCALE GENOMIC DNA]</scope>
    <source>
        <strain evidence="2">R1</strain>
        <tissue evidence="2">Leaf</tissue>
    </source>
</reference>
<sequence>MWREGPTLSFRQGAAAGDMAGAIFMSNTLTRDQCFQAGVFGLPFEYRPFVSNVRKGMPLFLFDHTLRKLYGVFEAASDGGLNINYAALRSFERSYPAEVRFNVVWKCRPLSEDEFFPAIEDNYYQPRKFYFDLSYEQVVRLYELFDGRRVGRPIYDYPKNESFETNQSRQQTPDKEILIPDVPHSNDQSCHMVPNISGVIKRYATPTSMQTDLPLNVEAYPNMSMPLGTENFGVHIAPTLSHHNQIGVHSQNELYPTATVTDAVSTQVSASFSQASRHHQLAAKESYLLPQDYPRNILSSECTAQVPRGAKFVANESCPLSCGCLHNGLLTSRYATQNPTYRGKSHLNSTFTPYDRLYPHLLLSNPQSNSDYQVNCDICFNQSLYGAHNDIHACECQCSSEGEALTLSKLSKQGIATYPEVVPGKTVSKIEQQKKSSTEYIQIPHCDRDFENDKLKLATHRNTSSSPDPVNDIVDPRHTQHAIGAESNIKDRCSPPQRSAFSRLSASKQLVCQEATGPTLNHLVSSLCQKTEQWRHTNRLIADDLVIPLTREQAVSCPFAELNLPNQLELGGEYDDEEESIEPQVPFLNFKRRSEAGKFDANLGNESGEVKRRKLVRPSFGENNASTNTGEELKGNCTQVRNQNDQGVTENHSGIDLNVPAASVESCLLEEKAVCPSVVIKVQTEKSHEIDMNMPNSDVIEMAQEKDSSSAPVQKVSIDFNIADLNTMDELKLRAILDQTSTLLVALGKLKTGKSNNSEEAGSTVCGEDRKVNMVVNSDGEHNT</sequence>
<evidence type="ECO:0000313" key="2">
    <source>
        <dbReference type="EMBL" id="WVZ79362.1"/>
    </source>
</evidence>
<gene>
    <name evidence="2" type="ORF">U9M48_026947</name>
</gene>
<dbReference type="InterPro" id="IPR044832">
    <property type="entry name" value="NRP-like"/>
</dbReference>